<dbReference type="Proteomes" id="UP000435323">
    <property type="component" value="Unassembled WGS sequence"/>
</dbReference>
<evidence type="ECO:0000313" key="3">
    <source>
        <dbReference type="EMBL" id="MUK47005.1"/>
    </source>
</evidence>
<dbReference type="Pfam" id="PF13401">
    <property type="entry name" value="AAA_22"/>
    <property type="match status" value="1"/>
</dbReference>
<name>A0A6N3ZA28_ALIFS</name>
<feature type="transmembrane region" description="Helical" evidence="1">
    <location>
        <begin position="188"/>
        <end position="208"/>
    </location>
</feature>
<feature type="transmembrane region" description="Helical" evidence="1">
    <location>
        <begin position="314"/>
        <end position="331"/>
    </location>
</feature>
<reference evidence="3 4" key="1">
    <citation type="submission" date="2019-11" db="EMBL/GenBank/DDBJ databases">
        <title>Using colonization assays and comparative genomics to discover symbiosis behaviors and factors in Vibrio fischeri.</title>
        <authorList>
            <person name="Bongrand C."/>
            <person name="Moriano-Gutierrez S."/>
            <person name="Arevalo P."/>
            <person name="Mcfall-Ngai M."/>
            <person name="Visick K."/>
            <person name="Polz M.F."/>
            <person name="Ruby E.G."/>
        </authorList>
    </citation>
    <scope>NUCLEOTIDE SEQUENCE [LARGE SCALE GENOMIC DNA]</scope>
    <source>
        <strain evidence="4">emors.3.2</strain>
    </source>
</reference>
<proteinExistence type="predicted"/>
<dbReference type="GO" id="GO:0016887">
    <property type="term" value="F:ATP hydrolysis activity"/>
    <property type="evidence" value="ECO:0007669"/>
    <property type="project" value="InterPro"/>
</dbReference>
<organism evidence="3 4">
    <name type="scientific">Aliivibrio fischeri</name>
    <name type="common">Vibrio fischeri</name>
    <dbReference type="NCBI Taxonomy" id="668"/>
    <lineage>
        <taxon>Bacteria</taxon>
        <taxon>Pseudomonadati</taxon>
        <taxon>Pseudomonadota</taxon>
        <taxon>Gammaproteobacteria</taxon>
        <taxon>Vibrionales</taxon>
        <taxon>Vibrionaceae</taxon>
        <taxon>Aliivibrio</taxon>
    </lineage>
</organism>
<feature type="transmembrane region" description="Helical" evidence="1">
    <location>
        <begin position="245"/>
        <end position="262"/>
    </location>
</feature>
<keyword evidence="1" id="KW-0812">Transmembrane</keyword>
<evidence type="ECO:0000256" key="1">
    <source>
        <dbReference type="SAM" id="Phobius"/>
    </source>
</evidence>
<dbReference type="InterPro" id="IPR049945">
    <property type="entry name" value="AAA_22"/>
</dbReference>
<evidence type="ECO:0000259" key="2">
    <source>
        <dbReference type="Pfam" id="PF13401"/>
    </source>
</evidence>
<accession>A0A6N3ZA28</accession>
<sequence length="799" mass="92146">MTSYFVIIIETFSLLMNNIVTHLLLAFALFCSSQASAEWGINTYNPVLISESAQKIATDIKQLPEQHFFSNNEYRQVKALMSRTLFEQNKQLKTLEDSLVNYRNNATDKNWAKVEQNHRSLASLNVSKEKLLLLSDTKTRDQLTGFGPRGVTQFYSELRITKQNIQYYIHYQLRSFKKLLSDLAISPVPMISVLFKVLCVMFIFNWWMRNSDRLIHDFKVSKLKSTSNPSLLIRTIWYCSRAHKAIAYLLLITATLRIISTLPSLQHLIFLEIFTWWILGGSIAVSFILEFAFRNSKHNKKENIALRLSTIRRYVWGIIVAGVILQISSRTLGQGTIYAWINSFVALFFVLLTIISLKQWNSTIFSRIDRFETYPISVQWAIRNKDSMFMSIPATACCAAWLIGRTLQHLVLSTLSQYAAFSHALAYLFRIEVAKQTEVSREQSNLVRVKGPLAFDYIAPGSEESELIEDYAKDEIISLSRYLLTDSPAVCVLSGERGVGTTTVLKRILNKTKNAVPIYINCPYDGYAALLPELAQLLGLDAESSEKDILQHLRNSEQCYLIAFDNAQRLVKPKVNGLVELMKLTNLLRRARKSHRVVLSIDKSSWRFIDRARGERLLFDLVTFMPKWTEKEIGQLLDSRIVKENNVNTISFDGLVLPRQWDEDNLSDEERAKNGFYRILWDYSDGNPTVALRFFRLSLFRDKDTDAILVRLFRAPQSDDLETMPKPMLAVLRSIVQLEVASPEDLCDCSRLSIAEVISTLRYFQSRGYIEWNDEKARISDHWYRHITNVLHRQHLLVK</sequence>
<feature type="domain" description="ORC1/DEAH AAA+ ATPase" evidence="2">
    <location>
        <begin position="488"/>
        <end position="600"/>
    </location>
</feature>
<keyword evidence="1" id="KW-0472">Membrane</keyword>
<feature type="transmembrane region" description="Helical" evidence="1">
    <location>
        <begin position="387"/>
        <end position="404"/>
    </location>
</feature>
<dbReference type="CDD" id="cd00009">
    <property type="entry name" value="AAA"/>
    <property type="match status" value="1"/>
</dbReference>
<gene>
    <name evidence="3" type="ORF">GNP77_16750</name>
</gene>
<dbReference type="SUPFAM" id="SSF52540">
    <property type="entry name" value="P-loop containing nucleoside triphosphate hydrolases"/>
    <property type="match status" value="1"/>
</dbReference>
<dbReference type="AlphaFoldDB" id="A0A6N3ZA28"/>
<dbReference type="InterPro" id="IPR027417">
    <property type="entry name" value="P-loop_NTPase"/>
</dbReference>
<feature type="transmembrane region" description="Helical" evidence="1">
    <location>
        <begin position="337"/>
        <end position="357"/>
    </location>
</feature>
<protein>
    <submittedName>
        <fullName evidence="3">AAA family ATPase</fullName>
    </submittedName>
</protein>
<feature type="transmembrane region" description="Helical" evidence="1">
    <location>
        <begin position="274"/>
        <end position="293"/>
    </location>
</feature>
<dbReference type="EMBL" id="WOBO01000020">
    <property type="protein sequence ID" value="MUK47005.1"/>
    <property type="molecule type" value="Genomic_DNA"/>
</dbReference>
<comment type="caution">
    <text evidence="3">The sequence shown here is derived from an EMBL/GenBank/DDBJ whole genome shotgun (WGS) entry which is preliminary data.</text>
</comment>
<keyword evidence="1" id="KW-1133">Transmembrane helix</keyword>
<evidence type="ECO:0000313" key="4">
    <source>
        <dbReference type="Proteomes" id="UP000435323"/>
    </source>
</evidence>
<dbReference type="Gene3D" id="3.40.50.300">
    <property type="entry name" value="P-loop containing nucleotide triphosphate hydrolases"/>
    <property type="match status" value="1"/>
</dbReference>